<comment type="function">
    <text evidence="24">Catalyzes the ATP-dependent phosphorylation of sn-l,2-diacylglycerol (DAG) to phosphatidic acid. Involved in the recycling of diacylglycerol produced as a by-product during membrane-derived oligosaccharide (MDO) biosynthesis.</text>
</comment>
<reference evidence="25 26" key="1">
    <citation type="submission" date="2020-08" db="EMBL/GenBank/DDBJ databases">
        <title>Genomic Encyclopedia of Type Strains, Phase IV (KMG-IV): sequencing the most valuable type-strain genomes for metagenomic binning, comparative biology and taxonomic classification.</title>
        <authorList>
            <person name="Goeker M."/>
        </authorList>
    </citation>
    <scope>NUCLEOTIDE SEQUENCE [LARGE SCALE GENOMIC DNA]</scope>
    <source>
        <strain evidence="25 26">DSM 26575</strain>
    </source>
</reference>
<dbReference type="GO" id="GO:0004143">
    <property type="term" value="F:ATP-dependent diacylglycerol kinase activity"/>
    <property type="evidence" value="ECO:0007669"/>
    <property type="project" value="UniProtKB-EC"/>
</dbReference>
<evidence type="ECO:0000256" key="24">
    <source>
        <dbReference type="RuleBase" id="RU363065"/>
    </source>
</evidence>
<evidence type="ECO:0000256" key="15">
    <source>
        <dbReference type="ARBA" id="ARBA00022989"/>
    </source>
</evidence>
<feature type="binding site" evidence="22">
    <location>
        <position position="79"/>
    </location>
    <ligand>
        <name>ATP</name>
        <dbReference type="ChEBI" id="CHEBI:30616"/>
    </ligand>
</feature>
<dbReference type="EC" id="2.7.1.107" evidence="3 24"/>
<keyword evidence="26" id="KW-1185">Reference proteome</keyword>
<dbReference type="InterPro" id="IPR036945">
    <property type="entry name" value="DAGK_sf"/>
</dbReference>
<dbReference type="AlphaFoldDB" id="A0A7W6G9R8"/>
<dbReference type="PANTHER" id="PTHR34299">
    <property type="entry name" value="DIACYLGLYCEROL KINASE"/>
    <property type="match status" value="1"/>
</dbReference>
<gene>
    <name evidence="25" type="ORF">GGQ67_000817</name>
</gene>
<dbReference type="RefSeq" id="WP_183898922.1">
    <property type="nucleotide sequence ID" value="NZ_JACIDW010000002.1"/>
</dbReference>
<evidence type="ECO:0000256" key="13">
    <source>
        <dbReference type="ARBA" id="ARBA00022840"/>
    </source>
</evidence>
<proteinExistence type="inferred from homology"/>
<keyword evidence="6" id="KW-0444">Lipid biosynthesis</keyword>
<feature type="binding site" evidence="21">
    <location>
        <position position="101"/>
    </location>
    <ligand>
        <name>substrate</name>
    </ligand>
</feature>
<keyword evidence="19 24" id="KW-1208">Phospholipid metabolism</keyword>
<protein>
    <recommendedName>
        <fullName evidence="4 24">Diacylglycerol kinase</fullName>
        <ecNumber evidence="3 24">2.7.1.107</ecNumber>
    </recommendedName>
</protein>
<evidence type="ECO:0000256" key="8">
    <source>
        <dbReference type="ARBA" id="ARBA00022679"/>
    </source>
</evidence>
<evidence type="ECO:0000256" key="4">
    <source>
        <dbReference type="ARBA" id="ARBA00017575"/>
    </source>
</evidence>
<keyword evidence="5" id="KW-1003">Cell membrane</keyword>
<accession>A0A7W6G9R8</accession>
<dbReference type="GO" id="GO:0005524">
    <property type="term" value="F:ATP binding"/>
    <property type="evidence" value="ECO:0007669"/>
    <property type="project" value="UniProtKB-KW"/>
</dbReference>
<organism evidence="25 26">
    <name type="scientific">Rhizobium metallidurans</name>
    <dbReference type="NCBI Taxonomy" id="1265931"/>
    <lineage>
        <taxon>Bacteria</taxon>
        <taxon>Pseudomonadati</taxon>
        <taxon>Pseudomonadota</taxon>
        <taxon>Alphaproteobacteria</taxon>
        <taxon>Hyphomicrobiales</taxon>
        <taxon>Rhizobiaceae</taxon>
        <taxon>Rhizobium/Agrobacterium group</taxon>
        <taxon>Rhizobium</taxon>
    </lineage>
</organism>
<dbReference type="Gene3D" id="1.10.287.3610">
    <property type="match status" value="1"/>
</dbReference>
<evidence type="ECO:0000256" key="10">
    <source>
        <dbReference type="ARBA" id="ARBA00022723"/>
    </source>
</evidence>
<keyword evidence="13 22" id="KW-0067">ATP-binding</keyword>
<dbReference type="InterPro" id="IPR033718">
    <property type="entry name" value="DAGK_prok"/>
</dbReference>
<evidence type="ECO:0000256" key="2">
    <source>
        <dbReference type="ARBA" id="ARBA00005967"/>
    </source>
</evidence>
<keyword evidence="12 24" id="KW-0418">Kinase</keyword>
<name>A0A7W6G9R8_9HYPH</name>
<evidence type="ECO:0000256" key="1">
    <source>
        <dbReference type="ARBA" id="ARBA00004429"/>
    </source>
</evidence>
<evidence type="ECO:0000256" key="11">
    <source>
        <dbReference type="ARBA" id="ARBA00022741"/>
    </source>
</evidence>
<evidence type="ECO:0000256" key="12">
    <source>
        <dbReference type="ARBA" id="ARBA00022777"/>
    </source>
</evidence>
<keyword evidence="17 24" id="KW-0472">Membrane</keyword>
<dbReference type="InterPro" id="IPR000829">
    <property type="entry name" value="DAGK"/>
</dbReference>
<evidence type="ECO:0000256" key="5">
    <source>
        <dbReference type="ARBA" id="ARBA00022475"/>
    </source>
</evidence>
<comment type="similarity">
    <text evidence="2 24">Belongs to the bacterial diacylglycerol kinase family.</text>
</comment>
<feature type="binding site" evidence="22">
    <location>
        <begin position="97"/>
        <end position="98"/>
    </location>
    <ligand>
        <name>ATP</name>
        <dbReference type="ChEBI" id="CHEBI:30616"/>
    </ligand>
</feature>
<evidence type="ECO:0000256" key="6">
    <source>
        <dbReference type="ARBA" id="ARBA00022516"/>
    </source>
</evidence>
<evidence type="ECO:0000313" key="26">
    <source>
        <dbReference type="Proteomes" id="UP000582090"/>
    </source>
</evidence>
<keyword evidence="11 22" id="KW-0547">Nucleotide-binding</keyword>
<evidence type="ECO:0000256" key="17">
    <source>
        <dbReference type="ARBA" id="ARBA00023136"/>
    </source>
</evidence>
<dbReference type="GO" id="GO:0046872">
    <property type="term" value="F:metal ion binding"/>
    <property type="evidence" value="ECO:0007669"/>
    <property type="project" value="UniProtKB-KW"/>
</dbReference>
<comment type="subcellular location">
    <subcellularLocation>
        <location evidence="1 24">Cell inner membrane</location>
        <topology evidence="1 24">Multi-pass membrane protein</topology>
    </subcellularLocation>
</comment>
<comment type="cofactor">
    <cofactor evidence="23">
        <name>Mg(2+)</name>
        <dbReference type="ChEBI" id="CHEBI:18420"/>
    </cofactor>
    <text evidence="23">Mn(2+), Zn(2+), Cd(2+) and Co(2+) support activity to lesser extents.</text>
</comment>
<feature type="binding site" evidence="22">
    <location>
        <position position="20"/>
    </location>
    <ligand>
        <name>ATP</name>
        <dbReference type="ChEBI" id="CHEBI:30616"/>
    </ligand>
</feature>
<evidence type="ECO:0000256" key="16">
    <source>
        <dbReference type="ARBA" id="ARBA00023098"/>
    </source>
</evidence>
<feature type="binding site" evidence="23">
    <location>
        <position position="79"/>
    </location>
    <ligand>
        <name>a divalent metal cation</name>
        <dbReference type="ChEBI" id="CHEBI:60240"/>
    </ligand>
</feature>
<feature type="active site" description="Proton acceptor" evidence="20">
    <location>
        <position position="72"/>
    </location>
</feature>
<dbReference type="PANTHER" id="PTHR34299:SF1">
    <property type="entry name" value="DIACYLGLYCEROL KINASE"/>
    <property type="match status" value="1"/>
</dbReference>
<evidence type="ECO:0000256" key="9">
    <source>
        <dbReference type="ARBA" id="ARBA00022692"/>
    </source>
</evidence>
<sequence>MKPAVTKLTGISHFFAAAGYSLGGFRRLIKEAAFRQELLFAVVALVLLLAVGATLAELMIAVILFLTVFAIEALNTAIEEVIDRISPEISSVGKHAKDLGSFAVLCMLTACGIFMLFTIGKHLMFG</sequence>
<evidence type="ECO:0000256" key="22">
    <source>
        <dbReference type="PIRSR" id="PIRSR600829-3"/>
    </source>
</evidence>
<feature type="transmembrane region" description="Helical" evidence="24">
    <location>
        <begin position="99"/>
        <end position="119"/>
    </location>
</feature>
<evidence type="ECO:0000256" key="7">
    <source>
        <dbReference type="ARBA" id="ARBA00022519"/>
    </source>
</evidence>
<keyword evidence="8 24" id="KW-0808">Transferase</keyword>
<dbReference type="CDD" id="cd14264">
    <property type="entry name" value="DAGK_IM"/>
    <property type="match status" value="1"/>
</dbReference>
<feature type="binding site" evidence="21">
    <location>
        <begin position="33"/>
        <end position="37"/>
    </location>
    <ligand>
        <name>substrate</name>
    </ligand>
</feature>
<evidence type="ECO:0000256" key="20">
    <source>
        <dbReference type="PIRSR" id="PIRSR600829-1"/>
    </source>
</evidence>
<keyword evidence="18" id="KW-0594">Phospholipid biosynthesis</keyword>
<keyword evidence="10 23" id="KW-0479">Metal-binding</keyword>
<comment type="caution">
    <text evidence="25">The sequence shown here is derived from an EMBL/GenBank/DDBJ whole genome shotgun (WGS) entry which is preliminary data.</text>
</comment>
<evidence type="ECO:0000256" key="18">
    <source>
        <dbReference type="ARBA" id="ARBA00023209"/>
    </source>
</evidence>
<evidence type="ECO:0000256" key="23">
    <source>
        <dbReference type="PIRSR" id="PIRSR600829-4"/>
    </source>
</evidence>
<feature type="binding site" evidence="21">
    <location>
        <position position="72"/>
    </location>
    <ligand>
        <name>substrate</name>
    </ligand>
</feature>
<dbReference type="EMBL" id="JACIDW010000002">
    <property type="protein sequence ID" value="MBB3963192.1"/>
    <property type="molecule type" value="Genomic_DNA"/>
</dbReference>
<feature type="transmembrane region" description="Helical" evidence="24">
    <location>
        <begin position="38"/>
        <end position="71"/>
    </location>
</feature>
<dbReference type="Pfam" id="PF01219">
    <property type="entry name" value="DAGK_prokar"/>
    <property type="match status" value="1"/>
</dbReference>
<dbReference type="GO" id="GO:0006654">
    <property type="term" value="P:phosphatidic acid biosynthetic process"/>
    <property type="evidence" value="ECO:0007669"/>
    <property type="project" value="InterPro"/>
</dbReference>
<keyword evidence="14 23" id="KW-0460">Magnesium</keyword>
<feature type="transmembrane region" description="Helical" evidence="24">
    <location>
        <begin position="6"/>
        <end position="26"/>
    </location>
</feature>
<evidence type="ECO:0000256" key="3">
    <source>
        <dbReference type="ARBA" id="ARBA00012133"/>
    </source>
</evidence>
<keyword evidence="9 24" id="KW-0812">Transmembrane</keyword>
<evidence type="ECO:0000256" key="14">
    <source>
        <dbReference type="ARBA" id="ARBA00022842"/>
    </source>
</evidence>
<keyword evidence="7 24" id="KW-0997">Cell inner membrane</keyword>
<evidence type="ECO:0000256" key="21">
    <source>
        <dbReference type="PIRSR" id="PIRSR600829-2"/>
    </source>
</evidence>
<dbReference type="GO" id="GO:0005886">
    <property type="term" value="C:plasma membrane"/>
    <property type="evidence" value="ECO:0007669"/>
    <property type="project" value="UniProtKB-SubCell"/>
</dbReference>
<evidence type="ECO:0000256" key="19">
    <source>
        <dbReference type="ARBA" id="ARBA00023264"/>
    </source>
</evidence>
<feature type="binding site" evidence="23">
    <location>
        <position position="31"/>
    </location>
    <ligand>
        <name>a divalent metal cation</name>
        <dbReference type="ChEBI" id="CHEBI:60240"/>
    </ligand>
</feature>
<evidence type="ECO:0000313" key="25">
    <source>
        <dbReference type="EMBL" id="MBB3963192.1"/>
    </source>
</evidence>
<keyword evidence="15 24" id="KW-1133">Transmembrane helix</keyword>
<feature type="binding site" evidence="22">
    <location>
        <position position="31"/>
    </location>
    <ligand>
        <name>ATP</name>
        <dbReference type="ChEBI" id="CHEBI:30616"/>
    </ligand>
</feature>
<dbReference type="Proteomes" id="UP000582090">
    <property type="component" value="Unassembled WGS sequence"/>
</dbReference>
<comment type="catalytic activity">
    <reaction evidence="24">
        <text>a 1,2-diacyl-sn-glycerol + ATP = a 1,2-diacyl-sn-glycero-3-phosphate + ADP + H(+)</text>
        <dbReference type="Rhea" id="RHEA:10272"/>
        <dbReference type="ChEBI" id="CHEBI:15378"/>
        <dbReference type="ChEBI" id="CHEBI:17815"/>
        <dbReference type="ChEBI" id="CHEBI:30616"/>
        <dbReference type="ChEBI" id="CHEBI:58608"/>
        <dbReference type="ChEBI" id="CHEBI:456216"/>
        <dbReference type="EC" id="2.7.1.107"/>
    </reaction>
</comment>
<keyword evidence="16 24" id="KW-0443">Lipid metabolism</keyword>